<evidence type="ECO:0000313" key="2">
    <source>
        <dbReference type="Proteomes" id="UP000626109"/>
    </source>
</evidence>
<proteinExistence type="predicted"/>
<protein>
    <submittedName>
        <fullName evidence="1">Uncharacterized protein</fullName>
    </submittedName>
</protein>
<feature type="non-terminal residue" evidence="1">
    <location>
        <position position="149"/>
    </location>
</feature>
<comment type="caution">
    <text evidence="1">The sequence shown here is derived from an EMBL/GenBank/DDBJ whole genome shotgun (WGS) entry which is preliminary data.</text>
</comment>
<feature type="non-terminal residue" evidence="1">
    <location>
        <position position="1"/>
    </location>
</feature>
<name>A0A813J7D0_POLGL</name>
<sequence>VGDSEKRLLTDCFDAECVSRTRVLRDDLSEATRVFLQVDNPYAASFFMTKAQFGDYLSSAEWDVVRKDGQRPFYLLGGQKHVWQVREQAAGGLLWDRRFGPERAVTHLELHVIHTVPITSPAGRRPPLHSLREYELKVEQCRSEPRECQ</sequence>
<accession>A0A813J7D0</accession>
<evidence type="ECO:0000313" key="1">
    <source>
        <dbReference type="EMBL" id="CAE8668124.1"/>
    </source>
</evidence>
<dbReference type="Proteomes" id="UP000626109">
    <property type="component" value="Unassembled WGS sequence"/>
</dbReference>
<reference evidence="1" key="1">
    <citation type="submission" date="2021-02" db="EMBL/GenBank/DDBJ databases">
        <authorList>
            <person name="Dougan E. K."/>
            <person name="Rhodes N."/>
            <person name="Thang M."/>
            <person name="Chan C."/>
        </authorList>
    </citation>
    <scope>NUCLEOTIDE SEQUENCE</scope>
</reference>
<dbReference type="AlphaFoldDB" id="A0A813J7D0"/>
<organism evidence="1 2">
    <name type="scientific">Polarella glacialis</name>
    <name type="common">Dinoflagellate</name>
    <dbReference type="NCBI Taxonomy" id="89957"/>
    <lineage>
        <taxon>Eukaryota</taxon>
        <taxon>Sar</taxon>
        <taxon>Alveolata</taxon>
        <taxon>Dinophyceae</taxon>
        <taxon>Suessiales</taxon>
        <taxon>Suessiaceae</taxon>
        <taxon>Polarella</taxon>
    </lineage>
</organism>
<dbReference type="EMBL" id="CAJNNW010021542">
    <property type="protein sequence ID" value="CAE8668124.1"/>
    <property type="molecule type" value="Genomic_DNA"/>
</dbReference>
<gene>
    <name evidence="1" type="ORF">PGLA2088_LOCUS16821</name>
</gene>